<proteinExistence type="predicted"/>
<evidence type="ECO:0000313" key="3">
    <source>
        <dbReference type="Proteomes" id="UP001174691"/>
    </source>
</evidence>
<gene>
    <name evidence="2" type="ORF">NKR19_g10415</name>
</gene>
<accession>A0AA38R7B8</accession>
<name>A0AA38R7B8_9PEZI</name>
<reference evidence="2" key="1">
    <citation type="submission" date="2022-07" db="EMBL/GenBank/DDBJ databases">
        <title>Fungi with potential for degradation of polypropylene.</title>
        <authorList>
            <person name="Gostincar C."/>
        </authorList>
    </citation>
    <scope>NUCLEOTIDE SEQUENCE</scope>
    <source>
        <strain evidence="2">EXF-13287</strain>
    </source>
</reference>
<evidence type="ECO:0000313" key="2">
    <source>
        <dbReference type="EMBL" id="KAJ9129309.1"/>
    </source>
</evidence>
<feature type="compositionally biased region" description="Acidic residues" evidence="1">
    <location>
        <begin position="1"/>
        <end position="14"/>
    </location>
</feature>
<keyword evidence="3" id="KW-1185">Reference proteome</keyword>
<feature type="compositionally biased region" description="Pro residues" evidence="1">
    <location>
        <begin position="217"/>
        <end position="236"/>
    </location>
</feature>
<dbReference type="AlphaFoldDB" id="A0AA38R7B8"/>
<feature type="compositionally biased region" description="Gly residues" evidence="1">
    <location>
        <begin position="20"/>
        <end position="38"/>
    </location>
</feature>
<sequence length="236" mass="24620">GGDVEESEMDIDAEDSTRGSCGGGSGVNGGEGGASGAEGGDEAGTTVQENIASEGGGGGSSPDGHEPGSEPPPVEADSPLELIFRDEWMFATPDIPPQEAELTDSSSHHSLPPDSVQKSPEVHVKEESPTEMNVMESIEFDDDQTDEDEGAGPMNDGAEQTHGEDTEFSDDEDDDADLSDCPSSSDMYDTGSEPSDRLPTQDPELQPTQPEAGVQPLPTPEIKPEPQKPAPSPRKS</sequence>
<comment type="caution">
    <text evidence="2">The sequence shown here is derived from an EMBL/GenBank/DDBJ whole genome shotgun (WGS) entry which is preliminary data.</text>
</comment>
<feature type="compositionally biased region" description="Acidic residues" evidence="1">
    <location>
        <begin position="166"/>
        <end position="178"/>
    </location>
</feature>
<organism evidence="2 3">
    <name type="scientific">Coniochaeta hoffmannii</name>
    <dbReference type="NCBI Taxonomy" id="91930"/>
    <lineage>
        <taxon>Eukaryota</taxon>
        <taxon>Fungi</taxon>
        <taxon>Dikarya</taxon>
        <taxon>Ascomycota</taxon>
        <taxon>Pezizomycotina</taxon>
        <taxon>Sordariomycetes</taxon>
        <taxon>Sordariomycetidae</taxon>
        <taxon>Coniochaetales</taxon>
        <taxon>Coniochaetaceae</taxon>
        <taxon>Coniochaeta</taxon>
    </lineage>
</organism>
<feature type="compositionally biased region" description="Acidic residues" evidence="1">
    <location>
        <begin position="138"/>
        <end position="150"/>
    </location>
</feature>
<evidence type="ECO:0000256" key="1">
    <source>
        <dbReference type="SAM" id="MobiDB-lite"/>
    </source>
</evidence>
<protein>
    <submittedName>
        <fullName evidence="2">Uncharacterized protein</fullName>
    </submittedName>
</protein>
<feature type="region of interest" description="Disordered" evidence="1">
    <location>
        <begin position="1"/>
        <end position="236"/>
    </location>
</feature>
<feature type="compositionally biased region" description="Low complexity" evidence="1">
    <location>
        <begin position="103"/>
        <end position="115"/>
    </location>
</feature>
<dbReference type="EMBL" id="JANBVN010000375">
    <property type="protein sequence ID" value="KAJ9129309.1"/>
    <property type="molecule type" value="Genomic_DNA"/>
</dbReference>
<dbReference type="Proteomes" id="UP001174691">
    <property type="component" value="Unassembled WGS sequence"/>
</dbReference>
<feature type="non-terminal residue" evidence="2">
    <location>
        <position position="1"/>
    </location>
</feature>